<comment type="caution">
    <text evidence="4">The sequence shown here is derived from an EMBL/GenBank/DDBJ whole genome shotgun (WGS) entry which is preliminary data.</text>
</comment>
<dbReference type="Gene3D" id="3.40.50.1820">
    <property type="entry name" value="alpha/beta hydrolase"/>
    <property type="match status" value="1"/>
</dbReference>
<name>A0A085WCJ7_9BACT</name>
<keyword evidence="5" id="KW-1185">Reference proteome</keyword>
<keyword evidence="2" id="KW-0378">Hydrolase</keyword>
<dbReference type="InterPro" id="IPR003140">
    <property type="entry name" value="PLipase/COase/thioEstase"/>
</dbReference>
<dbReference type="PANTHER" id="PTHR10655:SF17">
    <property type="entry name" value="LYSOPHOSPHOLIPASE-LIKE PROTEIN 1"/>
    <property type="match status" value="1"/>
</dbReference>
<dbReference type="STRING" id="394096.DB31_1526"/>
<gene>
    <name evidence="4" type="ORF">DB31_1526</name>
</gene>
<organism evidence="4 5">
    <name type="scientific">Hyalangium minutum</name>
    <dbReference type="NCBI Taxonomy" id="394096"/>
    <lineage>
        <taxon>Bacteria</taxon>
        <taxon>Pseudomonadati</taxon>
        <taxon>Myxococcota</taxon>
        <taxon>Myxococcia</taxon>
        <taxon>Myxococcales</taxon>
        <taxon>Cystobacterineae</taxon>
        <taxon>Archangiaceae</taxon>
        <taxon>Hyalangium</taxon>
    </lineage>
</organism>
<dbReference type="InterPro" id="IPR029058">
    <property type="entry name" value="AB_hydrolase_fold"/>
</dbReference>
<comment type="similarity">
    <text evidence="1">Belongs to the AB hydrolase superfamily. AB hydrolase 2 family.</text>
</comment>
<evidence type="ECO:0000313" key="5">
    <source>
        <dbReference type="Proteomes" id="UP000028725"/>
    </source>
</evidence>
<dbReference type="AlphaFoldDB" id="A0A085WCJ7"/>
<sequence>MRGVSTRLGELDCKVIDGLPPGSPPELAVILCHGYGAPATDLVPVAAELMTLRPELAQRTRFVLPGAPLPLMELGMPSSRAWFPIPLELFTGQFDWDKYSREEPEGLRAARRAMMSTVSAVAAATNLPYGRIVLGGFSQGGMVATDVALRLEEPPAGLCILSGTLIVRDEWKARAEARKGLPVFQGHGRYDDLLPIQTAERLRDLLTEAGLDVEFLPFDGPHTLMPEELERMADFLMKRLEAR</sequence>
<dbReference type="Pfam" id="PF02230">
    <property type="entry name" value="Abhydrolase_2"/>
    <property type="match status" value="1"/>
</dbReference>
<feature type="domain" description="Phospholipase/carboxylesterase/thioesterase" evidence="3">
    <location>
        <begin position="21"/>
        <end position="238"/>
    </location>
</feature>
<dbReference type="EMBL" id="JMCB01000012">
    <property type="protein sequence ID" value="KFE65410.1"/>
    <property type="molecule type" value="Genomic_DNA"/>
</dbReference>
<protein>
    <submittedName>
        <fullName evidence="4">Phospholipase/carboxylesterase family protein</fullName>
    </submittedName>
</protein>
<evidence type="ECO:0000259" key="3">
    <source>
        <dbReference type="Pfam" id="PF02230"/>
    </source>
</evidence>
<evidence type="ECO:0000256" key="2">
    <source>
        <dbReference type="ARBA" id="ARBA00022801"/>
    </source>
</evidence>
<reference evidence="4 5" key="1">
    <citation type="submission" date="2014-04" db="EMBL/GenBank/DDBJ databases">
        <title>Genome assembly of Hyalangium minutum DSM 14724.</title>
        <authorList>
            <person name="Sharma G."/>
            <person name="Subramanian S."/>
        </authorList>
    </citation>
    <scope>NUCLEOTIDE SEQUENCE [LARGE SCALE GENOMIC DNA]</scope>
    <source>
        <strain evidence="4 5">DSM 14724</strain>
    </source>
</reference>
<proteinExistence type="inferred from homology"/>
<evidence type="ECO:0000313" key="4">
    <source>
        <dbReference type="EMBL" id="KFE65410.1"/>
    </source>
</evidence>
<accession>A0A085WCJ7</accession>
<dbReference type="PANTHER" id="PTHR10655">
    <property type="entry name" value="LYSOPHOSPHOLIPASE-RELATED"/>
    <property type="match status" value="1"/>
</dbReference>
<dbReference type="PATRIC" id="fig|394096.3.peg.5863"/>
<dbReference type="SUPFAM" id="SSF53474">
    <property type="entry name" value="alpha/beta-Hydrolases"/>
    <property type="match status" value="1"/>
</dbReference>
<dbReference type="RefSeq" id="WP_044193246.1">
    <property type="nucleotide sequence ID" value="NZ_JMCB01000012.1"/>
</dbReference>
<evidence type="ECO:0000256" key="1">
    <source>
        <dbReference type="ARBA" id="ARBA00006499"/>
    </source>
</evidence>
<dbReference type="GO" id="GO:0016787">
    <property type="term" value="F:hydrolase activity"/>
    <property type="evidence" value="ECO:0007669"/>
    <property type="project" value="UniProtKB-KW"/>
</dbReference>
<dbReference type="Proteomes" id="UP000028725">
    <property type="component" value="Unassembled WGS sequence"/>
</dbReference>
<dbReference type="InterPro" id="IPR050565">
    <property type="entry name" value="LYPA1-2/EST-like"/>
</dbReference>
<dbReference type="OrthoDB" id="9780848at2"/>